<keyword evidence="7" id="KW-1185">Reference proteome</keyword>
<dbReference type="SUPFAM" id="SSF52540">
    <property type="entry name" value="P-loop containing nucleoside triphosphate hydrolases"/>
    <property type="match status" value="1"/>
</dbReference>
<dbReference type="PANTHER" id="PTHR42734:SF17">
    <property type="entry name" value="METAL TRANSPORT SYSTEM ATP-BINDING PROTEIN TM_0124-RELATED"/>
    <property type="match status" value="1"/>
</dbReference>
<dbReference type="RefSeq" id="WP_120198034.1">
    <property type="nucleotide sequence ID" value="NZ_MCIA01000031.1"/>
</dbReference>
<evidence type="ECO:0000256" key="1">
    <source>
        <dbReference type="ARBA" id="ARBA00005417"/>
    </source>
</evidence>
<dbReference type="InterPro" id="IPR003593">
    <property type="entry name" value="AAA+_ATPase"/>
</dbReference>
<evidence type="ECO:0000259" key="5">
    <source>
        <dbReference type="PROSITE" id="PS50893"/>
    </source>
</evidence>
<keyword evidence="2" id="KW-0813">Transport</keyword>
<organism evidence="6 7">
    <name type="scientific">Lacrimispora algidixylanolytica</name>
    <dbReference type="NCBI Taxonomy" id="94868"/>
    <lineage>
        <taxon>Bacteria</taxon>
        <taxon>Bacillati</taxon>
        <taxon>Bacillota</taxon>
        <taxon>Clostridia</taxon>
        <taxon>Lachnospirales</taxon>
        <taxon>Lachnospiraceae</taxon>
        <taxon>Lacrimispora</taxon>
    </lineage>
</organism>
<reference evidence="6 7" key="1">
    <citation type="submission" date="2016-08" db="EMBL/GenBank/DDBJ databases">
        <title>A new outlook on sporulation: Clostridium algidixylanolyticum.</title>
        <authorList>
            <person name="Poppleton D.I."/>
            <person name="Gribaldo S."/>
        </authorList>
    </citation>
    <scope>NUCLEOTIDE SEQUENCE [LARGE SCALE GENOMIC DNA]</scope>
    <source>
        <strain evidence="6 7">SPL73</strain>
    </source>
</reference>
<comment type="similarity">
    <text evidence="1">Belongs to the ABC transporter superfamily.</text>
</comment>
<dbReference type="AlphaFoldDB" id="A0A419SYU7"/>
<dbReference type="GO" id="GO:0016887">
    <property type="term" value="F:ATP hydrolysis activity"/>
    <property type="evidence" value="ECO:0007669"/>
    <property type="project" value="InterPro"/>
</dbReference>
<feature type="domain" description="ABC transporter" evidence="5">
    <location>
        <begin position="4"/>
        <end position="235"/>
    </location>
</feature>
<accession>A0A419SYU7</accession>
<proteinExistence type="inferred from homology"/>
<dbReference type="InterPro" id="IPR017871">
    <property type="entry name" value="ABC_transporter-like_CS"/>
</dbReference>
<name>A0A419SYU7_9FIRM</name>
<dbReference type="PROSITE" id="PS00211">
    <property type="entry name" value="ABC_TRANSPORTER_1"/>
    <property type="match status" value="1"/>
</dbReference>
<keyword evidence="3" id="KW-0547">Nucleotide-binding</keyword>
<dbReference type="OrthoDB" id="9806726at2"/>
<evidence type="ECO:0000256" key="2">
    <source>
        <dbReference type="ARBA" id="ARBA00022448"/>
    </source>
</evidence>
<dbReference type="Pfam" id="PF00005">
    <property type="entry name" value="ABC_tran"/>
    <property type="match status" value="1"/>
</dbReference>
<dbReference type="EMBL" id="MCIA01000031">
    <property type="protein sequence ID" value="RKD30443.1"/>
    <property type="molecule type" value="Genomic_DNA"/>
</dbReference>
<dbReference type="InterPro" id="IPR050153">
    <property type="entry name" value="Metal_Ion_Import_ABC"/>
</dbReference>
<keyword evidence="4" id="KW-0067">ATP-binding</keyword>
<sequence length="235" mass="26077">MNAIEIKGLTFSYGNTPVLNGADCCVPEGRFAALIGANGAGKSTLIKMLLGELPLTGENGTIGLMGRELKLFDSWSQVGYVPQNGMASYKDFPASVEEIVQANLYSRIGLFRFGGKKEKELVHQVLSQVGMEPFQKRLIGKLSGGQQQRVLLARALVNQPKLLILDEPTSGVDKENTEEFYRLIKKFNREDGVTVFMVTHDRNCLSELTDDVWQLQDGVMKRVIEERKGENHGDI</sequence>
<dbReference type="Proteomes" id="UP000284277">
    <property type="component" value="Unassembled WGS sequence"/>
</dbReference>
<comment type="caution">
    <text evidence="6">The sequence shown here is derived from an EMBL/GenBank/DDBJ whole genome shotgun (WGS) entry which is preliminary data.</text>
</comment>
<evidence type="ECO:0000313" key="6">
    <source>
        <dbReference type="EMBL" id="RKD30443.1"/>
    </source>
</evidence>
<dbReference type="InterPro" id="IPR027417">
    <property type="entry name" value="P-loop_NTPase"/>
</dbReference>
<dbReference type="PROSITE" id="PS50893">
    <property type="entry name" value="ABC_TRANSPORTER_2"/>
    <property type="match status" value="1"/>
</dbReference>
<gene>
    <name evidence="6" type="ORF">BET01_07620</name>
</gene>
<protein>
    <submittedName>
        <fullName evidence="6">ABC transporter</fullName>
    </submittedName>
</protein>
<evidence type="ECO:0000313" key="7">
    <source>
        <dbReference type="Proteomes" id="UP000284277"/>
    </source>
</evidence>
<dbReference type="SMART" id="SM00382">
    <property type="entry name" value="AAA"/>
    <property type="match status" value="1"/>
</dbReference>
<dbReference type="InterPro" id="IPR003439">
    <property type="entry name" value="ABC_transporter-like_ATP-bd"/>
</dbReference>
<evidence type="ECO:0000256" key="4">
    <source>
        <dbReference type="ARBA" id="ARBA00022840"/>
    </source>
</evidence>
<evidence type="ECO:0000256" key="3">
    <source>
        <dbReference type="ARBA" id="ARBA00022741"/>
    </source>
</evidence>
<dbReference type="GO" id="GO:0005524">
    <property type="term" value="F:ATP binding"/>
    <property type="evidence" value="ECO:0007669"/>
    <property type="project" value="UniProtKB-KW"/>
</dbReference>
<dbReference type="PANTHER" id="PTHR42734">
    <property type="entry name" value="METAL TRANSPORT SYSTEM ATP-BINDING PROTEIN TM_0124-RELATED"/>
    <property type="match status" value="1"/>
</dbReference>
<dbReference type="CDD" id="cd03235">
    <property type="entry name" value="ABC_Metallic_Cations"/>
    <property type="match status" value="1"/>
</dbReference>
<dbReference type="Gene3D" id="3.40.50.300">
    <property type="entry name" value="P-loop containing nucleotide triphosphate hydrolases"/>
    <property type="match status" value="1"/>
</dbReference>